<dbReference type="OrthoDB" id="5860659at2759"/>
<organism evidence="2 3">
    <name type="scientific">Acanthocheilonema viteae</name>
    <name type="common">Filarial nematode worm</name>
    <name type="synonym">Dipetalonema viteae</name>
    <dbReference type="NCBI Taxonomy" id="6277"/>
    <lineage>
        <taxon>Eukaryota</taxon>
        <taxon>Metazoa</taxon>
        <taxon>Ecdysozoa</taxon>
        <taxon>Nematoda</taxon>
        <taxon>Chromadorea</taxon>
        <taxon>Rhabditida</taxon>
        <taxon>Spirurina</taxon>
        <taxon>Spiruromorpha</taxon>
        <taxon>Filarioidea</taxon>
        <taxon>Onchocercidae</taxon>
        <taxon>Acanthocheilonema</taxon>
    </lineage>
</organism>
<dbReference type="AlphaFoldDB" id="A0A498SMM5"/>
<feature type="compositionally biased region" description="Basic and acidic residues" evidence="1">
    <location>
        <begin position="32"/>
        <end position="46"/>
    </location>
</feature>
<feature type="compositionally biased region" description="Polar residues" evidence="1">
    <location>
        <begin position="47"/>
        <end position="56"/>
    </location>
</feature>
<keyword evidence="3" id="KW-1185">Reference proteome</keyword>
<evidence type="ECO:0000313" key="2">
    <source>
        <dbReference type="EMBL" id="VBB30006.1"/>
    </source>
</evidence>
<evidence type="ECO:0000256" key="1">
    <source>
        <dbReference type="SAM" id="MobiDB-lite"/>
    </source>
</evidence>
<name>A0A498SMM5_ACAVI</name>
<dbReference type="EMBL" id="UPTC01000760">
    <property type="protein sequence ID" value="VBB30006.1"/>
    <property type="molecule type" value="Genomic_DNA"/>
</dbReference>
<sequence>MICKEYYDEICTLLYRHNQMEIKQMKEDWELSRKKESHQEPKEHTKLPQQRSNTNSEKIILLKDDLRPFKIDHNVEIKGRTSIAIEKMVNKRRTWIGIEDDGRFEPIQMPTAGVTQEIQARNATDKCVSVKESSGQETAV</sequence>
<feature type="region of interest" description="Disordered" evidence="1">
    <location>
        <begin position="32"/>
        <end position="56"/>
    </location>
</feature>
<accession>A0A498SMM5</accession>
<gene>
    <name evidence="2" type="ORF">NAV_LOCUS4797</name>
</gene>
<dbReference type="Proteomes" id="UP000276991">
    <property type="component" value="Unassembled WGS sequence"/>
</dbReference>
<proteinExistence type="predicted"/>
<reference evidence="2 3" key="1">
    <citation type="submission" date="2018-08" db="EMBL/GenBank/DDBJ databases">
        <authorList>
            <person name="Laetsch R D."/>
            <person name="Stevens L."/>
            <person name="Kumar S."/>
            <person name="Blaxter L. M."/>
        </authorList>
    </citation>
    <scope>NUCLEOTIDE SEQUENCE [LARGE SCALE GENOMIC DNA]</scope>
</reference>
<protein>
    <submittedName>
        <fullName evidence="2">Uncharacterized protein</fullName>
    </submittedName>
</protein>
<evidence type="ECO:0000313" key="3">
    <source>
        <dbReference type="Proteomes" id="UP000276991"/>
    </source>
</evidence>